<keyword evidence="4" id="KW-1003">Cell membrane</keyword>
<comment type="caution">
    <text evidence="12">The sequence shown here is derived from an EMBL/GenBank/DDBJ whole genome shotgun (WGS) entry which is preliminary data.</text>
</comment>
<accession>A0AAE3VSI0</accession>
<keyword evidence="13" id="KW-1185">Reference proteome</keyword>
<keyword evidence="9" id="KW-0564">Palmitate</keyword>
<dbReference type="Pfam" id="PF17090">
    <property type="entry name" value="Ytca"/>
    <property type="match status" value="1"/>
</dbReference>
<name>A0AAE3VSI0_9HYPH</name>
<evidence type="ECO:0000256" key="6">
    <source>
        <dbReference type="ARBA" id="ARBA00022729"/>
    </source>
</evidence>
<dbReference type="AlphaFoldDB" id="A0AAE3VSI0"/>
<keyword evidence="7 11" id="KW-1133">Transmembrane helix</keyword>
<dbReference type="InterPro" id="IPR031381">
    <property type="entry name" value="YtcA"/>
</dbReference>
<gene>
    <name evidence="12" type="ORF">J2S73_003876</name>
</gene>
<dbReference type="GO" id="GO:0016020">
    <property type="term" value="C:membrane"/>
    <property type="evidence" value="ECO:0007669"/>
    <property type="project" value="UniProtKB-SubCell"/>
</dbReference>
<proteinExistence type="inferred from homology"/>
<sequence length="106" mass="11189">MDLRPVIGRWRRCRHSRPLRRATGVAGIGLPLAGCAPSSGAPAIPFLGAFFPSWLLSALAGVVIAIAVRVVFIRIGLDDALPARLVVYLAVAVIAGLFVSDLVFGR</sequence>
<protein>
    <recommendedName>
        <fullName evidence="3">Uncharacterized protein YtcA</fullName>
    </recommendedName>
</protein>
<reference evidence="12" key="1">
    <citation type="submission" date="2023-07" db="EMBL/GenBank/DDBJ databases">
        <title>Genomic Encyclopedia of Type Strains, Phase IV (KMG-IV): sequencing the most valuable type-strain genomes for metagenomic binning, comparative biology and taxonomic classification.</title>
        <authorList>
            <person name="Goeker M."/>
        </authorList>
    </citation>
    <scope>NUCLEOTIDE SEQUENCE</scope>
    <source>
        <strain evidence="12">DSM 21202</strain>
    </source>
</reference>
<evidence type="ECO:0000256" key="3">
    <source>
        <dbReference type="ARBA" id="ARBA00021237"/>
    </source>
</evidence>
<comment type="subcellular location">
    <subcellularLocation>
        <location evidence="1">Membrane</location>
        <topology evidence="1">Multi-pass membrane protein</topology>
    </subcellularLocation>
</comment>
<organism evidence="12 13">
    <name type="scientific">Amorphus orientalis</name>
    <dbReference type="NCBI Taxonomy" id="649198"/>
    <lineage>
        <taxon>Bacteria</taxon>
        <taxon>Pseudomonadati</taxon>
        <taxon>Pseudomonadota</taxon>
        <taxon>Alphaproteobacteria</taxon>
        <taxon>Hyphomicrobiales</taxon>
        <taxon>Amorphaceae</taxon>
        <taxon>Amorphus</taxon>
    </lineage>
</organism>
<evidence type="ECO:0000256" key="4">
    <source>
        <dbReference type="ARBA" id="ARBA00022475"/>
    </source>
</evidence>
<evidence type="ECO:0000256" key="2">
    <source>
        <dbReference type="ARBA" id="ARBA00008208"/>
    </source>
</evidence>
<keyword evidence="5 11" id="KW-0812">Transmembrane</keyword>
<evidence type="ECO:0000313" key="13">
    <source>
        <dbReference type="Proteomes" id="UP001229244"/>
    </source>
</evidence>
<evidence type="ECO:0000256" key="5">
    <source>
        <dbReference type="ARBA" id="ARBA00022692"/>
    </source>
</evidence>
<keyword evidence="6" id="KW-0732">Signal</keyword>
<comment type="similarity">
    <text evidence="2">Belongs to the YtcA family.</text>
</comment>
<evidence type="ECO:0000256" key="9">
    <source>
        <dbReference type="ARBA" id="ARBA00023139"/>
    </source>
</evidence>
<feature type="transmembrane region" description="Helical" evidence="11">
    <location>
        <begin position="85"/>
        <end position="104"/>
    </location>
</feature>
<dbReference type="EMBL" id="JAUSUL010000005">
    <property type="protein sequence ID" value="MDQ0317392.1"/>
    <property type="molecule type" value="Genomic_DNA"/>
</dbReference>
<feature type="transmembrane region" description="Helical" evidence="11">
    <location>
        <begin position="50"/>
        <end position="73"/>
    </location>
</feature>
<evidence type="ECO:0000313" key="12">
    <source>
        <dbReference type="EMBL" id="MDQ0317392.1"/>
    </source>
</evidence>
<evidence type="ECO:0000256" key="10">
    <source>
        <dbReference type="ARBA" id="ARBA00023288"/>
    </source>
</evidence>
<evidence type="ECO:0000256" key="8">
    <source>
        <dbReference type="ARBA" id="ARBA00023136"/>
    </source>
</evidence>
<keyword evidence="10" id="KW-0449">Lipoprotein</keyword>
<evidence type="ECO:0000256" key="7">
    <source>
        <dbReference type="ARBA" id="ARBA00022989"/>
    </source>
</evidence>
<dbReference type="Proteomes" id="UP001229244">
    <property type="component" value="Unassembled WGS sequence"/>
</dbReference>
<evidence type="ECO:0000256" key="1">
    <source>
        <dbReference type="ARBA" id="ARBA00004141"/>
    </source>
</evidence>
<dbReference type="RefSeq" id="WP_306887310.1">
    <property type="nucleotide sequence ID" value="NZ_JAUSUL010000005.1"/>
</dbReference>
<keyword evidence="8 11" id="KW-0472">Membrane</keyword>
<evidence type="ECO:0000256" key="11">
    <source>
        <dbReference type="SAM" id="Phobius"/>
    </source>
</evidence>